<dbReference type="Gene3D" id="3.40.50.720">
    <property type="entry name" value="NAD(P)-binding Rossmann-like Domain"/>
    <property type="match status" value="1"/>
</dbReference>
<dbReference type="eggNOG" id="KOG1429">
    <property type="taxonomic scope" value="Eukaryota"/>
</dbReference>
<dbReference type="InterPro" id="IPR050177">
    <property type="entry name" value="Lipid_A_modif_metabolic_enz"/>
</dbReference>
<feature type="compositionally biased region" description="Polar residues" evidence="1">
    <location>
        <begin position="222"/>
        <end position="235"/>
    </location>
</feature>
<organism evidence="3">
    <name type="scientific">Selaginella moellendorffii</name>
    <name type="common">Spikemoss</name>
    <dbReference type="NCBI Taxonomy" id="88036"/>
    <lineage>
        <taxon>Eukaryota</taxon>
        <taxon>Viridiplantae</taxon>
        <taxon>Streptophyta</taxon>
        <taxon>Embryophyta</taxon>
        <taxon>Tracheophyta</taxon>
        <taxon>Lycopodiopsida</taxon>
        <taxon>Selaginellales</taxon>
        <taxon>Selaginellaceae</taxon>
        <taxon>Selaginella</taxon>
    </lineage>
</organism>
<evidence type="ECO:0000313" key="3">
    <source>
        <dbReference type="Proteomes" id="UP000001514"/>
    </source>
</evidence>
<dbReference type="InterPro" id="IPR015915">
    <property type="entry name" value="Kelch-typ_b-propeller"/>
</dbReference>
<protein>
    <submittedName>
        <fullName evidence="2">Uncharacterized protein</fullName>
    </submittedName>
</protein>
<proteinExistence type="predicted"/>
<dbReference type="PANTHER" id="PTHR43245">
    <property type="entry name" value="BIFUNCTIONAL POLYMYXIN RESISTANCE PROTEIN ARNA"/>
    <property type="match status" value="1"/>
</dbReference>
<dbReference type="InParanoid" id="D8SE83"/>
<dbReference type="HOGENOM" id="CLU_535762_0_0_1"/>
<dbReference type="Proteomes" id="UP000001514">
    <property type="component" value="Unassembled WGS sequence"/>
</dbReference>
<accession>D8SE83</accession>
<name>D8SE83_SELML</name>
<dbReference type="KEGG" id="smo:SELMODRAFT_421170"/>
<dbReference type="InterPro" id="IPR036291">
    <property type="entry name" value="NAD(P)-bd_dom_sf"/>
</dbReference>
<gene>
    <name evidence="2" type="ORF">SELMODRAFT_421170</name>
</gene>
<evidence type="ECO:0000313" key="2">
    <source>
        <dbReference type="EMBL" id="EFJ17242.1"/>
    </source>
</evidence>
<sequence>MEEEDEDEDDDPANEELLDEMETQVTTCLRRTSLLAFLARLRSSDGHMFVQSSCDLWEQRTALNSQSFNWSGPRMDFIPGIDGPSEGIQRVLAFFSTNLLKSEPMKLVDGGQSQRTFVYIKDAIDTVMRMVAYLRTSYCSKEFYGEGYDDSDKRIPDMTIVKKQLEWEPLFDLLESTLTYQHKTYARAMQQPAASGTSSRNALMTMLPCAISGPTFKIGSSALSNPQNEASTSTGKAIGKGGSSGEVEDQSKDQSFQMIKLPCQILGQAAVSCPTGDHSDEWDVMCCMEGFVITYCRKLGEAHLFNLSNGTSHPITWLTNFMNNLQMVYLRNNIYVAADFKLQKYNPRLDKWSLQQRLPLGCELERLLVLQDGIVGVFKRESFPCGIKTVKLEWRFLDLDYKGVNKKGWRPPFATDVIEDGVIPGITTLNNVVLVMVKWFRDTNTNWLFFWNENESDWEFLDGKLEGNPVTKLVAVGENELYAYTSPGDLVSKIKIHWDKNGHVSSVDWES</sequence>
<dbReference type="SUPFAM" id="SSF117281">
    <property type="entry name" value="Kelch motif"/>
    <property type="match status" value="1"/>
</dbReference>
<dbReference type="EMBL" id="GL377615">
    <property type="protein sequence ID" value="EFJ17242.1"/>
    <property type="molecule type" value="Genomic_DNA"/>
</dbReference>
<keyword evidence="3" id="KW-1185">Reference proteome</keyword>
<dbReference type="SUPFAM" id="SSF51735">
    <property type="entry name" value="NAD(P)-binding Rossmann-fold domains"/>
    <property type="match status" value="1"/>
</dbReference>
<dbReference type="PANTHER" id="PTHR43245:SF13">
    <property type="entry name" value="UDP-D-APIOSE_UDP-D-XYLOSE SYNTHASE 2"/>
    <property type="match status" value="1"/>
</dbReference>
<dbReference type="STRING" id="88036.D8SE83"/>
<reference evidence="2 3" key="1">
    <citation type="journal article" date="2011" name="Science">
        <title>The Selaginella genome identifies genetic changes associated with the evolution of vascular plants.</title>
        <authorList>
            <person name="Banks J.A."/>
            <person name="Nishiyama T."/>
            <person name="Hasebe M."/>
            <person name="Bowman J.L."/>
            <person name="Gribskov M."/>
            <person name="dePamphilis C."/>
            <person name="Albert V.A."/>
            <person name="Aono N."/>
            <person name="Aoyama T."/>
            <person name="Ambrose B.A."/>
            <person name="Ashton N.W."/>
            <person name="Axtell M.J."/>
            <person name="Barker E."/>
            <person name="Barker M.S."/>
            <person name="Bennetzen J.L."/>
            <person name="Bonawitz N.D."/>
            <person name="Chapple C."/>
            <person name="Cheng C."/>
            <person name="Correa L.G."/>
            <person name="Dacre M."/>
            <person name="DeBarry J."/>
            <person name="Dreyer I."/>
            <person name="Elias M."/>
            <person name="Engstrom E.M."/>
            <person name="Estelle M."/>
            <person name="Feng L."/>
            <person name="Finet C."/>
            <person name="Floyd S.K."/>
            <person name="Frommer W.B."/>
            <person name="Fujita T."/>
            <person name="Gramzow L."/>
            <person name="Gutensohn M."/>
            <person name="Harholt J."/>
            <person name="Hattori M."/>
            <person name="Heyl A."/>
            <person name="Hirai T."/>
            <person name="Hiwatashi Y."/>
            <person name="Ishikawa M."/>
            <person name="Iwata M."/>
            <person name="Karol K.G."/>
            <person name="Koehler B."/>
            <person name="Kolukisaoglu U."/>
            <person name="Kubo M."/>
            <person name="Kurata T."/>
            <person name="Lalonde S."/>
            <person name="Li K."/>
            <person name="Li Y."/>
            <person name="Litt A."/>
            <person name="Lyons E."/>
            <person name="Manning G."/>
            <person name="Maruyama T."/>
            <person name="Michael T.P."/>
            <person name="Mikami K."/>
            <person name="Miyazaki S."/>
            <person name="Morinaga S."/>
            <person name="Murata T."/>
            <person name="Mueller-Roeber B."/>
            <person name="Nelson D.R."/>
            <person name="Obara M."/>
            <person name="Oguri Y."/>
            <person name="Olmstead R.G."/>
            <person name="Onodera N."/>
            <person name="Petersen B.L."/>
            <person name="Pils B."/>
            <person name="Prigge M."/>
            <person name="Rensing S.A."/>
            <person name="Riano-Pachon D.M."/>
            <person name="Roberts A.W."/>
            <person name="Sato Y."/>
            <person name="Scheller H.V."/>
            <person name="Schulz B."/>
            <person name="Schulz C."/>
            <person name="Shakirov E.V."/>
            <person name="Shibagaki N."/>
            <person name="Shinohara N."/>
            <person name="Shippen D.E."/>
            <person name="Soerensen I."/>
            <person name="Sotooka R."/>
            <person name="Sugimoto N."/>
            <person name="Sugita M."/>
            <person name="Sumikawa N."/>
            <person name="Tanurdzic M."/>
            <person name="Theissen G."/>
            <person name="Ulvskov P."/>
            <person name="Wakazuki S."/>
            <person name="Weng J.K."/>
            <person name="Willats W.W."/>
            <person name="Wipf D."/>
            <person name="Wolf P.G."/>
            <person name="Yang L."/>
            <person name="Zimmer A.D."/>
            <person name="Zhu Q."/>
            <person name="Mitros T."/>
            <person name="Hellsten U."/>
            <person name="Loque D."/>
            <person name="Otillar R."/>
            <person name="Salamov A."/>
            <person name="Schmutz J."/>
            <person name="Shapiro H."/>
            <person name="Lindquist E."/>
            <person name="Lucas S."/>
            <person name="Rokhsar D."/>
            <person name="Grigoriev I.V."/>
        </authorList>
    </citation>
    <scope>NUCLEOTIDE SEQUENCE [LARGE SCALE GENOMIC DNA]</scope>
</reference>
<dbReference type="Gramene" id="EFJ17242">
    <property type="protein sequence ID" value="EFJ17242"/>
    <property type="gene ID" value="SELMODRAFT_421170"/>
</dbReference>
<evidence type="ECO:0000256" key="1">
    <source>
        <dbReference type="SAM" id="MobiDB-lite"/>
    </source>
</evidence>
<feature type="region of interest" description="Disordered" evidence="1">
    <location>
        <begin position="222"/>
        <end position="251"/>
    </location>
</feature>
<dbReference type="AlphaFoldDB" id="D8SE83"/>